<keyword evidence="3" id="KW-0067">ATP-binding</keyword>
<name>I4CAK7_DESTA</name>
<dbReference type="InterPro" id="IPR027417">
    <property type="entry name" value="P-loop_NTPase"/>
</dbReference>
<keyword evidence="2" id="KW-0547">Nucleotide-binding</keyword>
<keyword evidence="6" id="KW-1185">Reference proteome</keyword>
<dbReference type="eggNOG" id="COG1116">
    <property type="taxonomic scope" value="Bacteria"/>
</dbReference>
<dbReference type="SUPFAM" id="SSF52540">
    <property type="entry name" value="P-loop containing nucleoside triphosphate hydrolases"/>
    <property type="match status" value="1"/>
</dbReference>
<accession>I4CAK7</accession>
<dbReference type="KEGG" id="dti:Desti_3956"/>
<dbReference type="PROSITE" id="PS00211">
    <property type="entry name" value="ABC_TRANSPORTER_1"/>
    <property type="match status" value="1"/>
</dbReference>
<dbReference type="HOGENOM" id="CLU_000604_1_22_7"/>
<protein>
    <submittedName>
        <fullName evidence="5">ABC-type nitrate/sulfonate/bicarbonate transport system, ATPase component</fullName>
    </submittedName>
</protein>
<dbReference type="InterPro" id="IPR003593">
    <property type="entry name" value="AAA+_ATPase"/>
</dbReference>
<dbReference type="GO" id="GO:0016887">
    <property type="term" value="F:ATP hydrolysis activity"/>
    <property type="evidence" value="ECO:0007669"/>
    <property type="project" value="InterPro"/>
</dbReference>
<dbReference type="Proteomes" id="UP000006055">
    <property type="component" value="Chromosome"/>
</dbReference>
<dbReference type="InterPro" id="IPR017871">
    <property type="entry name" value="ABC_transporter-like_CS"/>
</dbReference>
<dbReference type="PANTHER" id="PTHR42788">
    <property type="entry name" value="TAURINE IMPORT ATP-BINDING PROTEIN-RELATED"/>
    <property type="match status" value="1"/>
</dbReference>
<dbReference type="GO" id="GO:0005524">
    <property type="term" value="F:ATP binding"/>
    <property type="evidence" value="ECO:0007669"/>
    <property type="project" value="UniProtKB-KW"/>
</dbReference>
<dbReference type="InterPro" id="IPR003439">
    <property type="entry name" value="ABC_transporter-like_ATP-bd"/>
</dbReference>
<dbReference type="OrthoDB" id="9814623at2"/>
<keyword evidence="1" id="KW-0813">Transport</keyword>
<dbReference type="RefSeq" id="WP_014811724.1">
    <property type="nucleotide sequence ID" value="NC_018025.1"/>
</dbReference>
<dbReference type="AlphaFoldDB" id="I4CAK7"/>
<evidence type="ECO:0000256" key="2">
    <source>
        <dbReference type="ARBA" id="ARBA00022741"/>
    </source>
</evidence>
<evidence type="ECO:0000313" key="5">
    <source>
        <dbReference type="EMBL" id="AFM26598.1"/>
    </source>
</evidence>
<reference evidence="6" key="1">
    <citation type="submission" date="2012-06" db="EMBL/GenBank/DDBJ databases">
        <title>Complete sequence of chromosome of Desulfomonile tiedjei DSM 6799.</title>
        <authorList>
            <person name="Lucas S."/>
            <person name="Copeland A."/>
            <person name="Lapidus A."/>
            <person name="Glavina del Rio T."/>
            <person name="Dalin E."/>
            <person name="Tice H."/>
            <person name="Bruce D."/>
            <person name="Goodwin L."/>
            <person name="Pitluck S."/>
            <person name="Peters L."/>
            <person name="Ovchinnikova G."/>
            <person name="Zeytun A."/>
            <person name="Lu M."/>
            <person name="Kyrpides N."/>
            <person name="Mavromatis K."/>
            <person name="Ivanova N."/>
            <person name="Brettin T."/>
            <person name="Detter J.C."/>
            <person name="Han C."/>
            <person name="Larimer F."/>
            <person name="Land M."/>
            <person name="Hauser L."/>
            <person name="Markowitz V."/>
            <person name="Cheng J.-F."/>
            <person name="Hugenholtz P."/>
            <person name="Woyke T."/>
            <person name="Wu D."/>
            <person name="Spring S."/>
            <person name="Schroeder M."/>
            <person name="Brambilla E."/>
            <person name="Klenk H.-P."/>
            <person name="Eisen J.A."/>
        </authorList>
    </citation>
    <scope>NUCLEOTIDE SEQUENCE [LARGE SCALE GENOMIC DNA]</scope>
    <source>
        <strain evidence="6">ATCC 49306 / DSM 6799 / DCB-1</strain>
    </source>
</reference>
<dbReference type="Pfam" id="PF00005">
    <property type="entry name" value="ABC_tran"/>
    <property type="match status" value="1"/>
</dbReference>
<proteinExistence type="predicted"/>
<dbReference type="PANTHER" id="PTHR42788:SF13">
    <property type="entry name" value="ALIPHATIC SULFONATES IMPORT ATP-BINDING PROTEIN SSUB"/>
    <property type="match status" value="1"/>
</dbReference>
<dbReference type="EMBL" id="CP003360">
    <property type="protein sequence ID" value="AFM26598.1"/>
    <property type="molecule type" value="Genomic_DNA"/>
</dbReference>
<evidence type="ECO:0000256" key="1">
    <source>
        <dbReference type="ARBA" id="ARBA00022448"/>
    </source>
</evidence>
<gene>
    <name evidence="5" type="ordered locus">Desti_3956</name>
</gene>
<dbReference type="SMART" id="SM00382">
    <property type="entry name" value="AAA"/>
    <property type="match status" value="1"/>
</dbReference>
<evidence type="ECO:0000256" key="3">
    <source>
        <dbReference type="ARBA" id="ARBA00022840"/>
    </source>
</evidence>
<sequence>MIRFTGVNKSFHGRSVLEDLHFCVERNEVVALLGRSGSGKSTILRIISGLTCPDSGTLMVGSSKIGYIFQEPRLIPWKTALDNVGFVLKANGCDKKKAREIAANCLEEVALKEYALFYPQQLSGGMQQRVAVARAFATDPEILLMDEPFSSLDPGLKDEMHSLMKRILSERPLTVLYVSHNPEEVIRIANKIYMLGPEGKLKEVSAKLLGDHKKAISRTIEFSSWYGGSVAPSSLSSGNHVQ</sequence>
<organism evidence="5 6">
    <name type="scientific">Desulfomonile tiedjei (strain ATCC 49306 / DSM 6799 / DCB-1)</name>
    <dbReference type="NCBI Taxonomy" id="706587"/>
    <lineage>
        <taxon>Bacteria</taxon>
        <taxon>Pseudomonadati</taxon>
        <taxon>Thermodesulfobacteriota</taxon>
        <taxon>Desulfomonilia</taxon>
        <taxon>Desulfomonilales</taxon>
        <taxon>Desulfomonilaceae</taxon>
        <taxon>Desulfomonile</taxon>
    </lineage>
</organism>
<dbReference type="STRING" id="706587.Desti_3956"/>
<dbReference type="PROSITE" id="PS50893">
    <property type="entry name" value="ABC_TRANSPORTER_2"/>
    <property type="match status" value="1"/>
</dbReference>
<evidence type="ECO:0000313" key="6">
    <source>
        <dbReference type="Proteomes" id="UP000006055"/>
    </source>
</evidence>
<feature type="domain" description="ABC transporter" evidence="4">
    <location>
        <begin position="2"/>
        <end position="222"/>
    </location>
</feature>
<dbReference type="Gene3D" id="3.40.50.300">
    <property type="entry name" value="P-loop containing nucleotide triphosphate hydrolases"/>
    <property type="match status" value="1"/>
</dbReference>
<evidence type="ECO:0000259" key="4">
    <source>
        <dbReference type="PROSITE" id="PS50893"/>
    </source>
</evidence>
<dbReference type="InterPro" id="IPR050166">
    <property type="entry name" value="ABC_transporter_ATP-bind"/>
</dbReference>